<organism evidence="1 2">
    <name type="scientific">Larinioides sclopetarius</name>
    <dbReference type="NCBI Taxonomy" id="280406"/>
    <lineage>
        <taxon>Eukaryota</taxon>
        <taxon>Metazoa</taxon>
        <taxon>Ecdysozoa</taxon>
        <taxon>Arthropoda</taxon>
        <taxon>Chelicerata</taxon>
        <taxon>Arachnida</taxon>
        <taxon>Araneae</taxon>
        <taxon>Araneomorphae</taxon>
        <taxon>Entelegynae</taxon>
        <taxon>Araneoidea</taxon>
        <taxon>Araneidae</taxon>
        <taxon>Larinioides</taxon>
    </lineage>
</organism>
<dbReference type="EMBL" id="CAXIEN010000051">
    <property type="protein sequence ID" value="CAL1270891.1"/>
    <property type="molecule type" value="Genomic_DNA"/>
</dbReference>
<comment type="caution">
    <text evidence="1">The sequence shown here is derived from an EMBL/GenBank/DDBJ whole genome shotgun (WGS) entry which is preliminary data.</text>
</comment>
<reference evidence="1 2" key="1">
    <citation type="submission" date="2024-04" db="EMBL/GenBank/DDBJ databases">
        <authorList>
            <person name="Rising A."/>
            <person name="Reimegard J."/>
            <person name="Sonavane S."/>
            <person name="Akerstrom W."/>
            <person name="Nylinder S."/>
            <person name="Hedman E."/>
            <person name="Kallberg Y."/>
        </authorList>
    </citation>
    <scope>NUCLEOTIDE SEQUENCE [LARGE SCALE GENOMIC DNA]</scope>
</reference>
<proteinExistence type="predicted"/>
<evidence type="ECO:0000313" key="2">
    <source>
        <dbReference type="Proteomes" id="UP001497382"/>
    </source>
</evidence>
<sequence>MGTCIPLVSTSLLCNAIGSSPAVELSSLERYYYLGMYGNALLMESLTISGWRQNLRSQFYWNQVSPLGEKIENFHEKSM</sequence>
<accession>A0AAV1ZGN6</accession>
<dbReference type="Proteomes" id="UP001497382">
    <property type="component" value="Unassembled WGS sequence"/>
</dbReference>
<dbReference type="AlphaFoldDB" id="A0AAV1ZGN6"/>
<name>A0AAV1ZGN6_9ARAC</name>
<protein>
    <submittedName>
        <fullName evidence="1">Uncharacterized protein</fullName>
    </submittedName>
</protein>
<keyword evidence="2" id="KW-1185">Reference proteome</keyword>
<evidence type="ECO:0000313" key="1">
    <source>
        <dbReference type="EMBL" id="CAL1270891.1"/>
    </source>
</evidence>
<gene>
    <name evidence="1" type="ORF">LARSCL_LOCUS5552</name>
</gene>